<sequence>MTPRAAPPAVDPGNPAPRWPAVLAAAWVGTFCLVAGGALIWSRVRGGGTADQEVVVLAIALRLVTVAVALASIQSWGRRLPGRVVLGGLWGAGAVQLAYPLAETVVKTATLAGLMEPLDKGVSDMSVQGWFNFGATWLIWGVPGALFVLAAVVFGRRLPHARAWALLSVLAGIGFLAGLGLLIG</sequence>
<feature type="transmembrane region" description="Helical" evidence="1">
    <location>
        <begin position="163"/>
        <end position="183"/>
    </location>
</feature>
<protein>
    <recommendedName>
        <fullName evidence="4">Yip1 domain-containing protein</fullName>
    </recommendedName>
</protein>
<evidence type="ECO:0008006" key="4">
    <source>
        <dbReference type="Google" id="ProtNLM"/>
    </source>
</evidence>
<proteinExistence type="predicted"/>
<feature type="transmembrane region" description="Helical" evidence="1">
    <location>
        <begin position="130"/>
        <end position="154"/>
    </location>
</feature>
<evidence type="ECO:0000313" key="2">
    <source>
        <dbReference type="EMBL" id="NKY40000.1"/>
    </source>
</evidence>
<evidence type="ECO:0000256" key="1">
    <source>
        <dbReference type="SAM" id="Phobius"/>
    </source>
</evidence>
<evidence type="ECO:0000313" key="3">
    <source>
        <dbReference type="Proteomes" id="UP000777774"/>
    </source>
</evidence>
<keyword evidence="1" id="KW-0472">Membrane</keyword>
<name>A0ABX1K099_9CELL</name>
<comment type="caution">
    <text evidence="2">The sequence shown here is derived from an EMBL/GenBank/DDBJ whole genome shotgun (WGS) entry which is preliminary data.</text>
</comment>
<dbReference type="EMBL" id="JAAXOY010000250">
    <property type="protein sequence ID" value="NKY40000.1"/>
    <property type="molecule type" value="Genomic_DNA"/>
</dbReference>
<keyword evidence="3" id="KW-1185">Reference proteome</keyword>
<feature type="transmembrane region" description="Helical" evidence="1">
    <location>
        <begin position="54"/>
        <end position="73"/>
    </location>
</feature>
<gene>
    <name evidence="2" type="ORF">HGA02_10795</name>
</gene>
<feature type="transmembrane region" description="Helical" evidence="1">
    <location>
        <begin position="20"/>
        <end position="42"/>
    </location>
</feature>
<dbReference type="Proteomes" id="UP000777774">
    <property type="component" value="Unassembled WGS sequence"/>
</dbReference>
<dbReference type="RefSeq" id="WP_168679010.1">
    <property type="nucleotide sequence ID" value="NZ_JAAXOY010000250.1"/>
</dbReference>
<accession>A0ABX1K099</accession>
<keyword evidence="1" id="KW-0812">Transmembrane</keyword>
<organism evidence="2 3">
    <name type="scientific">Cellulomonas septica</name>
    <dbReference type="NCBI Taxonomy" id="285080"/>
    <lineage>
        <taxon>Bacteria</taxon>
        <taxon>Bacillati</taxon>
        <taxon>Actinomycetota</taxon>
        <taxon>Actinomycetes</taxon>
        <taxon>Micrococcales</taxon>
        <taxon>Cellulomonadaceae</taxon>
        <taxon>Cellulomonas</taxon>
    </lineage>
</organism>
<reference evidence="2 3" key="1">
    <citation type="submission" date="2020-04" db="EMBL/GenBank/DDBJ databases">
        <title>MicrobeNet Type strains.</title>
        <authorList>
            <person name="Nicholson A.C."/>
        </authorList>
    </citation>
    <scope>NUCLEOTIDE SEQUENCE [LARGE SCALE GENOMIC DNA]</scope>
    <source>
        <strain evidence="2 3">ATCC BAA-787</strain>
    </source>
</reference>
<keyword evidence="1" id="KW-1133">Transmembrane helix</keyword>